<evidence type="ECO:0000259" key="7">
    <source>
        <dbReference type="PROSITE" id="PS50835"/>
    </source>
</evidence>
<dbReference type="InterPro" id="IPR003599">
    <property type="entry name" value="Ig_sub"/>
</dbReference>
<dbReference type="SUPFAM" id="SSF48726">
    <property type="entry name" value="Immunoglobulin"/>
    <property type="match status" value="2"/>
</dbReference>
<keyword evidence="10" id="KW-1185">Reference proteome</keyword>
<evidence type="ECO:0008006" key="11">
    <source>
        <dbReference type="Google" id="ProtNLM"/>
    </source>
</evidence>
<evidence type="ECO:0000259" key="6">
    <source>
        <dbReference type="PROSITE" id="PS50222"/>
    </source>
</evidence>
<feature type="compositionally biased region" description="Acidic residues" evidence="5">
    <location>
        <begin position="899"/>
        <end position="915"/>
    </location>
</feature>
<dbReference type="SUPFAM" id="SSF47473">
    <property type="entry name" value="EF-hand"/>
    <property type="match status" value="1"/>
</dbReference>
<feature type="compositionally biased region" description="Basic residues" evidence="5">
    <location>
        <begin position="690"/>
        <end position="703"/>
    </location>
</feature>
<comment type="caution">
    <text evidence="9">The sequence shown here is derived from an EMBL/GenBank/DDBJ whole genome shotgun (WGS) entry which is preliminary data.</text>
</comment>
<dbReference type="SUPFAM" id="SSF100895">
    <property type="entry name" value="Kazal-type serine protease inhibitors"/>
    <property type="match status" value="1"/>
</dbReference>
<gene>
    <name evidence="9" type="ORF">ODALV1_LOCUS21653</name>
</gene>
<dbReference type="Gene3D" id="2.60.40.10">
    <property type="entry name" value="Immunoglobulins"/>
    <property type="match status" value="2"/>
</dbReference>
<dbReference type="InterPro" id="IPR003598">
    <property type="entry name" value="Ig_sub2"/>
</dbReference>
<dbReference type="InterPro" id="IPR002350">
    <property type="entry name" value="Kazal_dom"/>
</dbReference>
<feature type="domain" description="EF-hand" evidence="6">
    <location>
        <begin position="783"/>
        <end position="810"/>
    </location>
</feature>
<evidence type="ECO:0000256" key="3">
    <source>
        <dbReference type="ARBA" id="ARBA00023157"/>
    </source>
</evidence>
<evidence type="ECO:0000259" key="8">
    <source>
        <dbReference type="PROSITE" id="PS51465"/>
    </source>
</evidence>
<evidence type="ECO:0000313" key="10">
    <source>
        <dbReference type="Proteomes" id="UP001642540"/>
    </source>
</evidence>
<dbReference type="InterPro" id="IPR018247">
    <property type="entry name" value="EF_Hand_1_Ca_BS"/>
</dbReference>
<sequence length="1507" mass="167290">MKNYWGNWILGSAIIFVCITFMTTCTTVVSARRTRSARHHKTKHTEVPKEEGTEPAVASSSSNSSSDGSSYSEVEVVSSSTLLPPTKKSEQWRQEPYDVCQGWWCGHGRECQRGSDGLPSCICMRECPDKPPTADVDREENPNKKGYLEYGKGFEEFYEPFPDSELIFPPDTVARLNDYKPVCGSDGKIYPNHCELYRTACITNHPYLHVDDSEESCRHVAPGPGGGSGGDGDDAGRDQDRRGMHDSPSRGRPSHPGQGGNAPGGQNNPFGDGDSPPFFTPGGEFPPFPMEDDNVPTFGDEEIPFGPGGVSFGSSDGSKTPGGTEEDKYRPSGGTGTASASASGHGESRSGSRQNEKEKSSEGGKSHRKINSDKSKGFASPFYTHHDAGTAAAVGHKWEIPDSYATLKDRFNLNDILSEEEEEEEEEEDDDDEDELDLDEDDDEDYSSESDGFGYINGPKPLFGNSEAAARASSSLGSSRVSGNRQRIGESGLNGITTNGMKGRNIRNRNNNNGGGHTISNNISGEEGKREKIKTRKKKTKMMMTRKMERKPSENLWDAASAASTDRNGDSSRAVTSTRNNLAHDQKKSNSHWHKDTSLKMDFINKKSASRSVTDSASYNISPSFLSANGLSSSNLRKDSNTKILKSDGTSYVANARRGSSLCSREEYEILKDALLIYNHQHLIGDIPFKKRKSGNSKKHPNHSHSNSGGGRRAKSRSSRRNDNDGDEDDDEEVEDADDDDDNDVEDDSNEDGNDEREQRNSASGMQYDDESTFQKEYLLSLMFAHFDQNNNGKLDYAELQKVGMEQKIERPATIHCHLVDFLRFDDMDHDSLISPNEFYAAFSKLYSTSILGAGKPRAPIHLTARVGEVLEIKCSVGAGSVSSPMGRRKFSGFKREDDDRDDDGTGNEKEDDLEYPIFARNDRNERNSRKSSSMLPTTQWYRYGVDVSKLINLGEQFQIHKDGTLLINRVELIHAGNYSCHDDKGNEKVIQPYVLAVQMTPDVKVRPHIKWERPGKDVSMECRAQGEPLPVVRWLKNDNPVIPSKEKYTIAGDGITLKVKDINFSDTGAYMCQAQNEAGKRIDISSLVVIDEQALPPAQFNESQFLVFHERGISTYDPENCRLQHQILATDIIPGTQRDYICGSSNPSSCEWGRAIRVSSVYVYASQPKLSRVLIISISQMVVVDVVSTDRLPVELHYVPQVDQVWIECWKEEEPYTTKTLQVIRGAKEKKKHRAVRPKPLVSLEADLVQNVFLPPAQSPFISSSPSPASASFRHAYISHKNTRGLYKMDLRTLRYTKSIDLTSYNCLPEQVHFTALYGFIILECKEPVLHQPTGQLVLDSISDAIIAYKADLNGASFLSPDSRKLVTMVQNRHDRSSGTTLLLQHLEANGLRITFDVNTSLNISDVAFFPSQRFHSYDLYATAVDKEDVLFVDLHSGNVELVPGVGRALKNPSWERAQRPIASEDLFGKYLVTPSSDAVYVVNGRSHTVNCQIGGMTKPNMVVWL</sequence>
<name>A0ABP1RG34_9HEXA</name>
<dbReference type="CDD" id="cd00104">
    <property type="entry name" value="KAZAL_FS"/>
    <property type="match status" value="1"/>
</dbReference>
<dbReference type="InterPro" id="IPR036058">
    <property type="entry name" value="Kazal_dom_sf"/>
</dbReference>
<evidence type="ECO:0000256" key="2">
    <source>
        <dbReference type="ARBA" id="ARBA00022837"/>
    </source>
</evidence>
<evidence type="ECO:0000313" key="9">
    <source>
        <dbReference type="EMBL" id="CAL8127004.1"/>
    </source>
</evidence>
<dbReference type="InterPro" id="IPR002048">
    <property type="entry name" value="EF_hand_dom"/>
</dbReference>
<feature type="compositionally biased region" description="Basic and acidic residues" evidence="5">
    <location>
        <begin position="234"/>
        <end position="249"/>
    </location>
</feature>
<dbReference type="PROSITE" id="PS00018">
    <property type="entry name" value="EF_HAND_1"/>
    <property type="match status" value="1"/>
</dbReference>
<dbReference type="Pfam" id="PF07679">
    <property type="entry name" value="I-set"/>
    <property type="match status" value="1"/>
</dbReference>
<dbReference type="PROSITE" id="PS50835">
    <property type="entry name" value="IG_LIKE"/>
    <property type="match status" value="2"/>
</dbReference>
<feature type="compositionally biased region" description="Acidic residues" evidence="5">
    <location>
        <begin position="417"/>
        <end position="448"/>
    </location>
</feature>
<reference evidence="9 10" key="1">
    <citation type="submission" date="2024-08" db="EMBL/GenBank/DDBJ databases">
        <authorList>
            <person name="Cucini C."/>
            <person name="Frati F."/>
        </authorList>
    </citation>
    <scope>NUCLEOTIDE SEQUENCE [LARGE SCALE GENOMIC DNA]</scope>
</reference>
<dbReference type="InterPro" id="IPR036179">
    <property type="entry name" value="Ig-like_dom_sf"/>
</dbReference>
<keyword evidence="1" id="KW-0732">Signal</keyword>
<dbReference type="PROSITE" id="PS51465">
    <property type="entry name" value="KAZAL_2"/>
    <property type="match status" value="1"/>
</dbReference>
<feature type="compositionally biased region" description="Low complexity" evidence="5">
    <location>
        <begin position="499"/>
        <end position="512"/>
    </location>
</feature>
<feature type="region of interest" description="Disordered" evidence="5">
    <location>
        <begin position="880"/>
        <end position="934"/>
    </location>
</feature>
<dbReference type="SMART" id="SM00054">
    <property type="entry name" value="EFh"/>
    <property type="match status" value="2"/>
</dbReference>
<feature type="region of interest" description="Disordered" evidence="5">
    <location>
        <begin position="689"/>
        <end position="770"/>
    </location>
</feature>
<dbReference type="PANTHER" id="PTHR45080">
    <property type="entry name" value="CONTACTIN 5"/>
    <property type="match status" value="1"/>
</dbReference>
<dbReference type="CDD" id="cd00096">
    <property type="entry name" value="Ig"/>
    <property type="match status" value="1"/>
</dbReference>
<feature type="compositionally biased region" description="Polar residues" evidence="5">
    <location>
        <begin position="562"/>
        <end position="581"/>
    </location>
</feature>
<dbReference type="InterPro" id="IPR013783">
    <property type="entry name" value="Ig-like_fold"/>
</dbReference>
<dbReference type="InterPro" id="IPR050958">
    <property type="entry name" value="Cell_Adh-Cytoskel_Orgn"/>
</dbReference>
<dbReference type="Gene3D" id="1.10.238.10">
    <property type="entry name" value="EF-hand"/>
    <property type="match status" value="1"/>
</dbReference>
<keyword evidence="2" id="KW-0106">Calcium</keyword>
<dbReference type="PROSITE" id="PS50222">
    <property type="entry name" value="EF_HAND_2"/>
    <property type="match status" value="1"/>
</dbReference>
<evidence type="ECO:0000256" key="1">
    <source>
        <dbReference type="ARBA" id="ARBA00022729"/>
    </source>
</evidence>
<accession>A0ABP1RG34</accession>
<dbReference type="Proteomes" id="UP001642540">
    <property type="component" value="Unassembled WGS sequence"/>
</dbReference>
<dbReference type="Gene3D" id="3.30.60.30">
    <property type="match status" value="1"/>
</dbReference>
<dbReference type="PANTHER" id="PTHR45080:SF8">
    <property type="entry name" value="IG-LIKE DOMAIN-CONTAINING PROTEIN"/>
    <property type="match status" value="1"/>
</dbReference>
<keyword evidence="3" id="KW-1015">Disulfide bond</keyword>
<evidence type="ECO:0000256" key="4">
    <source>
        <dbReference type="ARBA" id="ARBA00023319"/>
    </source>
</evidence>
<feature type="compositionally biased region" description="Basic residues" evidence="5">
    <location>
        <begin position="531"/>
        <end position="541"/>
    </location>
</feature>
<dbReference type="Pfam" id="PF07648">
    <property type="entry name" value="Kazal_2"/>
    <property type="match status" value="1"/>
</dbReference>
<feature type="compositionally biased region" description="Acidic residues" evidence="5">
    <location>
        <begin position="725"/>
        <end position="755"/>
    </location>
</feature>
<feature type="region of interest" description="Disordered" evidence="5">
    <location>
        <begin position="215"/>
        <end position="383"/>
    </location>
</feature>
<protein>
    <recommendedName>
        <fullName evidence="11">Follistatin-related protein 5</fullName>
    </recommendedName>
</protein>
<dbReference type="InterPro" id="IPR013098">
    <property type="entry name" value="Ig_I-set"/>
</dbReference>
<feature type="compositionally biased region" description="Low complexity" evidence="5">
    <location>
        <begin position="57"/>
        <end position="71"/>
    </location>
</feature>
<evidence type="ECO:0000256" key="5">
    <source>
        <dbReference type="SAM" id="MobiDB-lite"/>
    </source>
</evidence>
<organism evidence="9 10">
    <name type="scientific">Orchesella dallaii</name>
    <dbReference type="NCBI Taxonomy" id="48710"/>
    <lineage>
        <taxon>Eukaryota</taxon>
        <taxon>Metazoa</taxon>
        <taxon>Ecdysozoa</taxon>
        <taxon>Arthropoda</taxon>
        <taxon>Hexapoda</taxon>
        <taxon>Collembola</taxon>
        <taxon>Entomobryomorpha</taxon>
        <taxon>Entomobryoidea</taxon>
        <taxon>Orchesellidae</taxon>
        <taxon>Orchesellinae</taxon>
        <taxon>Orchesella</taxon>
    </lineage>
</organism>
<dbReference type="SMART" id="SM00408">
    <property type="entry name" value="IGc2"/>
    <property type="match status" value="1"/>
</dbReference>
<feature type="region of interest" description="Disordered" evidence="5">
    <location>
        <begin position="36"/>
        <end position="71"/>
    </location>
</feature>
<feature type="domain" description="Ig-like" evidence="7">
    <location>
        <begin position="1002"/>
        <end position="1084"/>
    </location>
</feature>
<keyword evidence="4" id="KW-0393">Immunoglobulin domain</keyword>
<dbReference type="InterPro" id="IPR011992">
    <property type="entry name" value="EF-hand-dom_pair"/>
</dbReference>
<feature type="compositionally biased region" description="Acidic residues" evidence="5">
    <location>
        <begin position="290"/>
        <end position="303"/>
    </location>
</feature>
<feature type="domain" description="Kazal-like" evidence="8">
    <location>
        <begin position="177"/>
        <end position="204"/>
    </location>
</feature>
<dbReference type="InterPro" id="IPR007110">
    <property type="entry name" value="Ig-like_dom"/>
</dbReference>
<feature type="compositionally biased region" description="Basic and acidic residues" evidence="5">
    <location>
        <begin position="346"/>
        <end position="376"/>
    </location>
</feature>
<proteinExistence type="predicted"/>
<feature type="region of interest" description="Disordered" evidence="5">
    <location>
        <begin position="413"/>
        <end position="594"/>
    </location>
</feature>
<feature type="domain" description="Ig-like" evidence="7">
    <location>
        <begin position="1476"/>
        <end position="1507"/>
    </location>
</feature>
<feature type="compositionally biased region" description="Low complexity" evidence="5">
    <location>
        <begin position="264"/>
        <end position="283"/>
    </location>
</feature>
<feature type="compositionally biased region" description="Low complexity" evidence="5">
    <location>
        <begin position="464"/>
        <end position="485"/>
    </location>
</feature>
<feature type="compositionally biased region" description="Basic and acidic residues" evidence="5">
    <location>
        <begin position="582"/>
        <end position="594"/>
    </location>
</feature>
<dbReference type="EMBL" id="CAXLJM020000072">
    <property type="protein sequence ID" value="CAL8127004.1"/>
    <property type="molecule type" value="Genomic_DNA"/>
</dbReference>
<dbReference type="SMART" id="SM00409">
    <property type="entry name" value="IG"/>
    <property type="match status" value="2"/>
</dbReference>